<evidence type="ECO:0000256" key="6">
    <source>
        <dbReference type="ARBA" id="ARBA00023136"/>
    </source>
</evidence>
<sequence>MFKRLCNIPLTLFCVSILTFLLIRLVPVEPAEVMLRMAHTAPTEESLDAMRTRLGTDQPLIIQYVTWIRGVIQLDFGTSFVSKQAVATDLFAKLPATALLACVSFLLTVLISIPLGVMNVLTKSRLLKIVGQFFALCCVSVPVFWLGFLFIYVGSLKWGLFPSHGMGTWQHLFLPALTLAIPTIGLFSQLIQQTIVELQQTSFMHYARVRGVKNRTLIKYYAQHLLLRLLPLLVVTFGSLIGGAIVVEQVFSWPGLGRYLIESVINRDYPVIQAYVMMIACCYCVLTLLGDIAQQALDPCLRLKEVSR</sequence>
<comment type="subcellular location">
    <subcellularLocation>
        <location evidence="1 7">Cell membrane</location>
        <topology evidence="1 7">Multi-pass membrane protein</topology>
    </subcellularLocation>
</comment>
<evidence type="ECO:0000313" key="10">
    <source>
        <dbReference type="Proteomes" id="UP001597568"/>
    </source>
</evidence>
<dbReference type="Pfam" id="PF00528">
    <property type="entry name" value="BPD_transp_1"/>
    <property type="match status" value="1"/>
</dbReference>
<feature type="transmembrane region" description="Helical" evidence="7">
    <location>
        <begin position="98"/>
        <end position="121"/>
    </location>
</feature>
<reference evidence="10" key="1">
    <citation type="journal article" date="2019" name="Int. J. Syst. Evol. Microbiol.">
        <title>The Global Catalogue of Microorganisms (GCM) 10K type strain sequencing project: providing services to taxonomists for standard genome sequencing and annotation.</title>
        <authorList>
            <consortium name="The Broad Institute Genomics Platform"/>
            <consortium name="The Broad Institute Genome Sequencing Center for Infectious Disease"/>
            <person name="Wu L."/>
            <person name="Ma J."/>
        </authorList>
    </citation>
    <scope>NUCLEOTIDE SEQUENCE [LARGE SCALE GENOMIC DNA]</scope>
    <source>
        <strain evidence="10">KCTC 33522</strain>
    </source>
</reference>
<protein>
    <submittedName>
        <fullName evidence="9">ABC transporter permease</fullName>
    </submittedName>
</protein>
<accession>A0ABW5Y1P7</accession>
<keyword evidence="2 7" id="KW-0813">Transport</keyword>
<dbReference type="Proteomes" id="UP001597568">
    <property type="component" value="Unassembled WGS sequence"/>
</dbReference>
<dbReference type="PROSITE" id="PS50928">
    <property type="entry name" value="ABC_TM1"/>
    <property type="match status" value="1"/>
</dbReference>
<feature type="domain" description="ABC transmembrane type-1" evidence="8">
    <location>
        <begin position="94"/>
        <end position="290"/>
    </location>
</feature>
<evidence type="ECO:0000256" key="1">
    <source>
        <dbReference type="ARBA" id="ARBA00004651"/>
    </source>
</evidence>
<keyword evidence="3" id="KW-1003">Cell membrane</keyword>
<evidence type="ECO:0000259" key="8">
    <source>
        <dbReference type="PROSITE" id="PS50928"/>
    </source>
</evidence>
<comment type="similarity">
    <text evidence="7">Belongs to the binding-protein-dependent transport system permease family.</text>
</comment>
<keyword evidence="5 7" id="KW-1133">Transmembrane helix</keyword>
<feature type="transmembrane region" description="Helical" evidence="7">
    <location>
        <begin position="172"/>
        <end position="191"/>
    </location>
</feature>
<keyword evidence="10" id="KW-1185">Reference proteome</keyword>
<keyword evidence="4 7" id="KW-0812">Transmembrane</keyword>
<feature type="transmembrane region" description="Helical" evidence="7">
    <location>
        <begin position="133"/>
        <end position="152"/>
    </location>
</feature>
<dbReference type="SUPFAM" id="SSF161098">
    <property type="entry name" value="MetI-like"/>
    <property type="match status" value="1"/>
</dbReference>
<evidence type="ECO:0000256" key="3">
    <source>
        <dbReference type="ARBA" id="ARBA00022475"/>
    </source>
</evidence>
<proteinExistence type="inferred from homology"/>
<feature type="transmembrane region" description="Helical" evidence="7">
    <location>
        <begin position="225"/>
        <end position="251"/>
    </location>
</feature>
<evidence type="ECO:0000256" key="4">
    <source>
        <dbReference type="ARBA" id="ARBA00022692"/>
    </source>
</evidence>
<evidence type="ECO:0000313" key="9">
    <source>
        <dbReference type="EMBL" id="MFD2869229.1"/>
    </source>
</evidence>
<evidence type="ECO:0000256" key="7">
    <source>
        <dbReference type="RuleBase" id="RU363032"/>
    </source>
</evidence>
<dbReference type="InterPro" id="IPR045621">
    <property type="entry name" value="BPD_transp_1_N"/>
</dbReference>
<dbReference type="InterPro" id="IPR035906">
    <property type="entry name" value="MetI-like_sf"/>
</dbReference>
<name>A0ABW5Y1P7_9BACL</name>
<feature type="transmembrane region" description="Helical" evidence="7">
    <location>
        <begin position="271"/>
        <end position="293"/>
    </location>
</feature>
<dbReference type="Pfam" id="PF19300">
    <property type="entry name" value="BPD_transp_1_N"/>
    <property type="match status" value="1"/>
</dbReference>
<organism evidence="9 10">
    <name type="scientific">Kurthia populi</name>
    <dbReference type="NCBI Taxonomy" id="1562132"/>
    <lineage>
        <taxon>Bacteria</taxon>
        <taxon>Bacillati</taxon>
        <taxon>Bacillota</taxon>
        <taxon>Bacilli</taxon>
        <taxon>Bacillales</taxon>
        <taxon>Caryophanaceae</taxon>
        <taxon>Kurthia</taxon>
    </lineage>
</organism>
<dbReference type="PANTHER" id="PTHR43163:SF6">
    <property type="entry name" value="DIPEPTIDE TRANSPORT SYSTEM PERMEASE PROTEIN DPPB-RELATED"/>
    <property type="match status" value="1"/>
</dbReference>
<keyword evidence="6 7" id="KW-0472">Membrane</keyword>
<dbReference type="PANTHER" id="PTHR43163">
    <property type="entry name" value="DIPEPTIDE TRANSPORT SYSTEM PERMEASE PROTEIN DPPB-RELATED"/>
    <property type="match status" value="1"/>
</dbReference>
<dbReference type="Gene3D" id="1.10.3720.10">
    <property type="entry name" value="MetI-like"/>
    <property type="match status" value="1"/>
</dbReference>
<dbReference type="CDD" id="cd06261">
    <property type="entry name" value="TM_PBP2"/>
    <property type="match status" value="1"/>
</dbReference>
<evidence type="ECO:0000256" key="2">
    <source>
        <dbReference type="ARBA" id="ARBA00022448"/>
    </source>
</evidence>
<evidence type="ECO:0000256" key="5">
    <source>
        <dbReference type="ARBA" id="ARBA00022989"/>
    </source>
</evidence>
<gene>
    <name evidence="9" type="ORF">ACFSY7_12065</name>
</gene>
<dbReference type="InterPro" id="IPR000515">
    <property type="entry name" value="MetI-like"/>
</dbReference>
<dbReference type="EMBL" id="JBHUOR010000106">
    <property type="protein sequence ID" value="MFD2869229.1"/>
    <property type="molecule type" value="Genomic_DNA"/>
</dbReference>
<comment type="caution">
    <text evidence="9">The sequence shown here is derived from an EMBL/GenBank/DDBJ whole genome shotgun (WGS) entry which is preliminary data.</text>
</comment>